<reference evidence="4 5" key="1">
    <citation type="submission" date="2018-01" db="EMBL/GenBank/DDBJ databases">
        <authorList>
            <person name="Clerissi C."/>
        </authorList>
    </citation>
    <scope>NUCLEOTIDE SEQUENCE [LARGE SCALE GENOMIC DNA]</scope>
    <source>
        <strain evidence="2">Cupriavidus taiwanensis STM 6082</strain>
        <strain evidence="3">Cupriavidus taiwanensis STM 6160</strain>
    </source>
</reference>
<evidence type="ECO:0000313" key="2">
    <source>
        <dbReference type="EMBL" id="SOZ35576.1"/>
    </source>
</evidence>
<dbReference type="Proteomes" id="UP000256710">
    <property type="component" value="Unassembled WGS sequence"/>
</dbReference>
<feature type="transmembrane region" description="Helical" evidence="1">
    <location>
        <begin position="20"/>
        <end position="41"/>
    </location>
</feature>
<proteinExistence type="predicted"/>
<evidence type="ECO:0000313" key="3">
    <source>
        <dbReference type="EMBL" id="SPD47560.1"/>
    </source>
</evidence>
<name>A0A375HBG3_9BURK</name>
<dbReference type="AlphaFoldDB" id="A0A375HBG3"/>
<accession>A0A375HBG3</accession>
<keyword evidence="5" id="KW-1185">Reference proteome</keyword>
<organism evidence="3 4">
    <name type="scientific">Cupriavidus neocaledonicus</name>
    <dbReference type="NCBI Taxonomy" id="1040979"/>
    <lineage>
        <taxon>Bacteria</taxon>
        <taxon>Pseudomonadati</taxon>
        <taxon>Pseudomonadota</taxon>
        <taxon>Betaproteobacteria</taxon>
        <taxon>Burkholderiales</taxon>
        <taxon>Burkholderiaceae</taxon>
        <taxon>Cupriavidus</taxon>
    </lineage>
</organism>
<evidence type="ECO:0000313" key="4">
    <source>
        <dbReference type="Proteomes" id="UP000255168"/>
    </source>
</evidence>
<keyword evidence="1" id="KW-0812">Transmembrane</keyword>
<sequence>MTGRQTMVTKKEEAFVLKNLLALAAVETLGGAIALGMVFHLI</sequence>
<dbReference type="EMBL" id="OFTC01000011">
    <property type="protein sequence ID" value="SOZ35576.1"/>
    <property type="molecule type" value="Genomic_DNA"/>
</dbReference>
<gene>
    <name evidence="2" type="ORF">CBM2605_A190079</name>
    <name evidence="3" type="ORF">CBM2607_12500</name>
</gene>
<protein>
    <submittedName>
        <fullName evidence="3">Uncharacterized protein</fullName>
    </submittedName>
</protein>
<dbReference type="EMBL" id="LT984806">
    <property type="protein sequence ID" value="SPD47560.1"/>
    <property type="molecule type" value="Genomic_DNA"/>
</dbReference>
<evidence type="ECO:0000256" key="1">
    <source>
        <dbReference type="SAM" id="Phobius"/>
    </source>
</evidence>
<evidence type="ECO:0000313" key="5">
    <source>
        <dbReference type="Proteomes" id="UP000256710"/>
    </source>
</evidence>
<keyword evidence="1" id="KW-0472">Membrane</keyword>
<dbReference type="Proteomes" id="UP000255168">
    <property type="component" value="Chromosome I"/>
</dbReference>
<keyword evidence="1" id="KW-1133">Transmembrane helix</keyword>